<name>A0A1G7A9W4_9PROT</name>
<dbReference type="InterPro" id="IPR039426">
    <property type="entry name" value="TonB-dep_rcpt-like"/>
</dbReference>
<dbReference type="InterPro" id="IPR012910">
    <property type="entry name" value="Plug_dom"/>
</dbReference>
<organism evidence="14 15">
    <name type="scientific">Kordiimonas lacus</name>
    <dbReference type="NCBI Taxonomy" id="637679"/>
    <lineage>
        <taxon>Bacteria</taxon>
        <taxon>Pseudomonadati</taxon>
        <taxon>Pseudomonadota</taxon>
        <taxon>Alphaproteobacteria</taxon>
        <taxon>Kordiimonadales</taxon>
        <taxon>Kordiimonadaceae</taxon>
        <taxon>Kordiimonas</taxon>
    </lineage>
</organism>
<dbReference type="PROSITE" id="PS52016">
    <property type="entry name" value="TONB_DEPENDENT_REC_3"/>
    <property type="match status" value="1"/>
</dbReference>
<evidence type="ECO:0000256" key="11">
    <source>
        <dbReference type="RuleBase" id="RU003357"/>
    </source>
</evidence>
<protein>
    <submittedName>
        <fullName evidence="14">TonB dependent receptor</fullName>
    </submittedName>
</protein>
<keyword evidence="8 14" id="KW-0675">Receptor</keyword>
<gene>
    <name evidence="14" type="ORF">SAMN04488071_2152</name>
</gene>
<dbReference type="Gene3D" id="2.40.170.20">
    <property type="entry name" value="TonB-dependent receptor, beta-barrel domain"/>
    <property type="match status" value="1"/>
</dbReference>
<dbReference type="EMBL" id="FNAK01000004">
    <property type="protein sequence ID" value="SDE11684.1"/>
    <property type="molecule type" value="Genomic_DNA"/>
</dbReference>
<sequence length="685" mass="75078">MAPQKDKTVDTVNRGHCAIGLAVRVSGIVGGMLAGANAGIAETTDGAWDRVEEISVTVARSEERALQPAHTLDEQAIERRQPTDFTEVFRAVLGVGIRTNSRGEAVLRLRGSEERQSQIFIDGAPISVPWDGRADLSLFPASFIRKVNILKSAAPIEYGANAVLGVVDISTYEKADAFKLNARSEMGSHGSRLVEGEVFVPLDGASLQLGGNHFKRDAVTVASRDPIPFDPLAGDGRTNTDLESTSFFGAAALERDWGSVRISAMDIDAKKGIAAAAHIDPAEGNPRFWRYPDWHMTQISLAGDISISEATDLRINSWHQRFSQQIVSYGDVSYSVAEERQDDRDRTYGGRLVLSHDWRHLTTRLVTSLQESTHTQTETDLLANSSGDPDRFRQRLFSIGGEVDIPISDRVKSSFSVAYDRATTPLTGGRPMQDAISKWAAAGATEWQATPDLTVTATIGQRTRFPTMRELYGNALGRFLLNPGLKPETALVGDITFAWMPTDQPFELTVTPWFTRIGDTLSQRNVTVDGIARRQRFNLDGSRGVGIEAGIVWQASSAVTLEANAFWQDLKADRDAEGNRPTLYQRPQSQLLLAANYETPGGSSLRAEMNHLGQAFDENEDGTLARLGTSTEFNVKFYMPVKQTDYGVWQIYGAVNNITDTTILPQLGLPDAGRTFKLGIRLKSD</sequence>
<evidence type="ECO:0000256" key="1">
    <source>
        <dbReference type="ARBA" id="ARBA00004571"/>
    </source>
</evidence>
<dbReference type="Gene3D" id="2.170.130.10">
    <property type="entry name" value="TonB-dependent receptor, plug domain"/>
    <property type="match status" value="1"/>
</dbReference>
<dbReference type="Pfam" id="PF07715">
    <property type="entry name" value="Plug"/>
    <property type="match status" value="1"/>
</dbReference>
<keyword evidence="3 10" id="KW-1134">Transmembrane beta strand</keyword>
<evidence type="ECO:0000256" key="7">
    <source>
        <dbReference type="ARBA" id="ARBA00023136"/>
    </source>
</evidence>
<dbReference type="GO" id="GO:0015344">
    <property type="term" value="F:siderophore uptake transmembrane transporter activity"/>
    <property type="evidence" value="ECO:0007669"/>
    <property type="project" value="TreeGrafter"/>
</dbReference>
<dbReference type="Proteomes" id="UP000183685">
    <property type="component" value="Unassembled WGS sequence"/>
</dbReference>
<feature type="domain" description="TonB-dependent receptor plug" evidence="13">
    <location>
        <begin position="65"/>
        <end position="166"/>
    </location>
</feature>
<dbReference type="GO" id="GO:0044718">
    <property type="term" value="P:siderophore transmembrane transport"/>
    <property type="evidence" value="ECO:0007669"/>
    <property type="project" value="TreeGrafter"/>
</dbReference>
<keyword evidence="15" id="KW-1185">Reference proteome</keyword>
<evidence type="ECO:0000256" key="3">
    <source>
        <dbReference type="ARBA" id="ARBA00022452"/>
    </source>
</evidence>
<dbReference type="STRING" id="637679.GCA_001550055_01705"/>
<keyword evidence="2 10" id="KW-0813">Transport</keyword>
<keyword evidence="4 10" id="KW-0812">Transmembrane</keyword>
<evidence type="ECO:0000256" key="2">
    <source>
        <dbReference type="ARBA" id="ARBA00022448"/>
    </source>
</evidence>
<evidence type="ECO:0000259" key="13">
    <source>
        <dbReference type="Pfam" id="PF07715"/>
    </source>
</evidence>
<dbReference type="GO" id="GO:0009279">
    <property type="term" value="C:cell outer membrane"/>
    <property type="evidence" value="ECO:0007669"/>
    <property type="project" value="UniProtKB-SubCell"/>
</dbReference>
<dbReference type="InterPro" id="IPR000531">
    <property type="entry name" value="Beta-barrel_TonB"/>
</dbReference>
<evidence type="ECO:0000256" key="6">
    <source>
        <dbReference type="ARBA" id="ARBA00023077"/>
    </source>
</evidence>
<evidence type="ECO:0000256" key="10">
    <source>
        <dbReference type="PROSITE-ProRule" id="PRU01360"/>
    </source>
</evidence>
<dbReference type="PANTHER" id="PTHR30069">
    <property type="entry name" value="TONB-DEPENDENT OUTER MEMBRANE RECEPTOR"/>
    <property type="match status" value="1"/>
</dbReference>
<evidence type="ECO:0000256" key="5">
    <source>
        <dbReference type="ARBA" id="ARBA00022729"/>
    </source>
</evidence>
<evidence type="ECO:0000256" key="4">
    <source>
        <dbReference type="ARBA" id="ARBA00022692"/>
    </source>
</evidence>
<keyword evidence="9 10" id="KW-0998">Cell outer membrane</keyword>
<dbReference type="Pfam" id="PF00593">
    <property type="entry name" value="TonB_dep_Rec_b-barrel"/>
    <property type="match status" value="1"/>
</dbReference>
<dbReference type="InterPro" id="IPR037066">
    <property type="entry name" value="Plug_dom_sf"/>
</dbReference>
<evidence type="ECO:0000256" key="9">
    <source>
        <dbReference type="ARBA" id="ARBA00023237"/>
    </source>
</evidence>
<evidence type="ECO:0000256" key="8">
    <source>
        <dbReference type="ARBA" id="ARBA00023170"/>
    </source>
</evidence>
<keyword evidence="6 11" id="KW-0798">TonB box</keyword>
<proteinExistence type="inferred from homology"/>
<dbReference type="PANTHER" id="PTHR30069:SF29">
    <property type="entry name" value="HEMOGLOBIN AND HEMOGLOBIN-HAPTOGLOBIN-BINDING PROTEIN 1-RELATED"/>
    <property type="match status" value="1"/>
</dbReference>
<dbReference type="InterPro" id="IPR036942">
    <property type="entry name" value="Beta-barrel_TonB_sf"/>
</dbReference>
<evidence type="ECO:0000313" key="15">
    <source>
        <dbReference type="Proteomes" id="UP000183685"/>
    </source>
</evidence>
<accession>A0A1G7A9W4</accession>
<dbReference type="RefSeq" id="WP_068303853.1">
    <property type="nucleotide sequence ID" value="NZ_FNAK01000004.1"/>
</dbReference>
<feature type="domain" description="TonB-dependent receptor-like beta-barrel" evidence="12">
    <location>
        <begin position="285"/>
        <end position="658"/>
    </location>
</feature>
<keyword evidence="7 10" id="KW-0472">Membrane</keyword>
<comment type="similarity">
    <text evidence="10 11">Belongs to the TonB-dependent receptor family.</text>
</comment>
<evidence type="ECO:0000313" key="14">
    <source>
        <dbReference type="EMBL" id="SDE11684.1"/>
    </source>
</evidence>
<comment type="subcellular location">
    <subcellularLocation>
        <location evidence="1 10">Cell outer membrane</location>
        <topology evidence="1 10">Multi-pass membrane protein</topology>
    </subcellularLocation>
</comment>
<dbReference type="AlphaFoldDB" id="A0A1G7A9W4"/>
<keyword evidence="5" id="KW-0732">Signal</keyword>
<dbReference type="SUPFAM" id="SSF56935">
    <property type="entry name" value="Porins"/>
    <property type="match status" value="1"/>
</dbReference>
<evidence type="ECO:0000259" key="12">
    <source>
        <dbReference type="Pfam" id="PF00593"/>
    </source>
</evidence>
<reference evidence="14 15" key="1">
    <citation type="submission" date="2016-10" db="EMBL/GenBank/DDBJ databases">
        <authorList>
            <person name="de Groot N.N."/>
        </authorList>
    </citation>
    <scope>NUCLEOTIDE SEQUENCE [LARGE SCALE GENOMIC DNA]</scope>
    <source>
        <strain evidence="14 15">CGMCC 1.9109</strain>
    </source>
</reference>